<evidence type="ECO:0000313" key="7">
    <source>
        <dbReference type="EMBL" id="CAC9923616.1"/>
    </source>
</evidence>
<evidence type="ECO:0000256" key="5">
    <source>
        <dbReference type="ARBA" id="ARBA00023136"/>
    </source>
</evidence>
<feature type="transmembrane region" description="Helical" evidence="6">
    <location>
        <begin position="48"/>
        <end position="70"/>
    </location>
</feature>
<feature type="transmembrane region" description="Helical" evidence="6">
    <location>
        <begin position="7"/>
        <end position="28"/>
    </location>
</feature>
<evidence type="ECO:0000313" key="8">
    <source>
        <dbReference type="Proteomes" id="UP000586454"/>
    </source>
</evidence>
<evidence type="ECO:0000256" key="2">
    <source>
        <dbReference type="ARBA" id="ARBA00022475"/>
    </source>
</evidence>
<evidence type="ECO:0000256" key="6">
    <source>
        <dbReference type="SAM" id="Phobius"/>
    </source>
</evidence>
<dbReference type="Proteomes" id="UP000586454">
    <property type="component" value="Unassembled WGS sequence"/>
</dbReference>
<feature type="transmembrane region" description="Helical" evidence="6">
    <location>
        <begin position="135"/>
        <end position="153"/>
    </location>
</feature>
<name>A0A6V6XZH1_9FIRM</name>
<organism evidence="7 8">
    <name type="scientific">Aedoeadaptatus nemausensis</name>
    <dbReference type="NCBI Taxonomy" id="2582829"/>
    <lineage>
        <taxon>Bacteria</taxon>
        <taxon>Bacillati</taxon>
        <taxon>Bacillota</taxon>
        <taxon>Tissierellia</taxon>
        <taxon>Tissierellales</taxon>
        <taxon>Peptoniphilaceae</taxon>
        <taxon>Aedoeadaptatus</taxon>
    </lineage>
</organism>
<feature type="transmembrane region" description="Helical" evidence="6">
    <location>
        <begin position="77"/>
        <end position="97"/>
    </location>
</feature>
<accession>A0A6V6XZH1</accession>
<comment type="subcellular location">
    <subcellularLocation>
        <location evidence="1">Cell membrane</location>
        <topology evidence="1">Multi-pass membrane protein</topology>
    </subcellularLocation>
</comment>
<keyword evidence="8" id="KW-1185">Reference proteome</keyword>
<keyword evidence="2" id="KW-1003">Cell membrane</keyword>
<proteinExistence type="predicted"/>
<evidence type="ECO:0000256" key="1">
    <source>
        <dbReference type="ARBA" id="ARBA00004651"/>
    </source>
</evidence>
<dbReference type="EMBL" id="CAIJCS010000009">
    <property type="protein sequence ID" value="CAC9923616.1"/>
    <property type="molecule type" value="Genomic_DNA"/>
</dbReference>
<feature type="transmembrane region" description="Helical" evidence="6">
    <location>
        <begin position="333"/>
        <end position="354"/>
    </location>
</feature>
<sequence length="370" mass="39432">MNKRMLSYTFMSILFGLLVGAVILLVIGVNPLEAYKVMILGAFGKPKYLSWTIVEAVPIILTGIAVAFAFRTGIFNIGAEGQFIMGSLGAVIVGVVVKMPPVLHAIVALIVGIIAGALWGGLVGIFKARRGVNEVISSIMLNWIAFYFSNYMLTKAFLRKPDSNYSFTIEPSASIRILGHWKQSEAGRAVLKNNAFLKGILNPPVNWGIILAVLVAVLVWFILKKTTLGYQLKAVGFNRFAAEYGGIDIKKSTVISMAISGGMAGLAGAVQVLGVTQNIGILAAQQGYGFNGIAVSLIAANNPIACIPSGILFAALSYGGGKLNSALNTPSEVINIVIGIIVLFIAMPQFLEWIRKKLASNKVKGGEELE</sequence>
<dbReference type="GO" id="GO:0022857">
    <property type="term" value="F:transmembrane transporter activity"/>
    <property type="evidence" value="ECO:0007669"/>
    <property type="project" value="InterPro"/>
</dbReference>
<dbReference type="Pfam" id="PF02653">
    <property type="entry name" value="BPD_transp_2"/>
    <property type="match status" value="1"/>
</dbReference>
<feature type="transmembrane region" description="Helical" evidence="6">
    <location>
        <begin position="304"/>
        <end position="321"/>
    </location>
</feature>
<protein>
    <submittedName>
        <fullName evidence="7">Branched-chain amino acid ABC transporter, permease protein</fullName>
    </submittedName>
</protein>
<evidence type="ECO:0000256" key="4">
    <source>
        <dbReference type="ARBA" id="ARBA00022989"/>
    </source>
</evidence>
<gene>
    <name evidence="7" type="ORF">PEPNEM18_00153</name>
</gene>
<keyword evidence="3 6" id="KW-0812">Transmembrane</keyword>
<keyword evidence="5 6" id="KW-0472">Membrane</keyword>
<dbReference type="AlphaFoldDB" id="A0A6V6XZH1"/>
<dbReference type="PANTHER" id="PTHR47089:SF1">
    <property type="entry name" value="GUANOSINE ABC TRANSPORTER PERMEASE PROTEIN NUPP"/>
    <property type="match status" value="1"/>
</dbReference>
<keyword evidence="4 6" id="KW-1133">Transmembrane helix</keyword>
<dbReference type="GO" id="GO:0005886">
    <property type="term" value="C:plasma membrane"/>
    <property type="evidence" value="ECO:0007669"/>
    <property type="project" value="UniProtKB-SubCell"/>
</dbReference>
<reference evidence="7 8" key="1">
    <citation type="submission" date="2020-06" db="EMBL/GenBank/DDBJ databases">
        <authorList>
            <person name="Criscuolo A."/>
        </authorList>
    </citation>
    <scope>NUCLEOTIDE SEQUENCE [LARGE SCALE GENOMIC DNA]</scope>
    <source>
        <strain evidence="7">1804121828</strain>
    </source>
</reference>
<evidence type="ECO:0000256" key="3">
    <source>
        <dbReference type="ARBA" id="ARBA00022692"/>
    </source>
</evidence>
<dbReference type="PANTHER" id="PTHR47089">
    <property type="entry name" value="ABC TRANSPORTER, PERMEASE PROTEIN"/>
    <property type="match status" value="1"/>
</dbReference>
<feature type="transmembrane region" description="Helical" evidence="6">
    <location>
        <begin position="103"/>
        <end position="123"/>
    </location>
</feature>
<comment type="caution">
    <text evidence="7">The sequence shown here is derived from an EMBL/GenBank/DDBJ whole genome shotgun (WGS) entry which is preliminary data.</text>
</comment>
<dbReference type="CDD" id="cd06580">
    <property type="entry name" value="TM_PBP1_transp_TpRbsC_like"/>
    <property type="match status" value="1"/>
</dbReference>
<dbReference type="InterPro" id="IPR001851">
    <property type="entry name" value="ABC_transp_permease"/>
</dbReference>
<feature type="transmembrane region" description="Helical" evidence="6">
    <location>
        <begin position="205"/>
        <end position="223"/>
    </location>
</feature>